<dbReference type="GO" id="GO:0016887">
    <property type="term" value="F:ATP hydrolysis activity"/>
    <property type="evidence" value="ECO:0007669"/>
    <property type="project" value="InterPro"/>
</dbReference>
<keyword evidence="10" id="KW-1003">Cell membrane</keyword>
<keyword evidence="4" id="KW-0812">Transmembrane</keyword>
<keyword evidence="10" id="KW-0479">Metal-binding</keyword>
<dbReference type="Gene3D" id="3.40.50.1000">
    <property type="entry name" value="HAD superfamily/HAD-like"/>
    <property type="match status" value="1"/>
</dbReference>
<dbReference type="GO" id="GO:0005886">
    <property type="term" value="C:plasma membrane"/>
    <property type="evidence" value="ECO:0007669"/>
    <property type="project" value="UniProtKB-SubCell"/>
</dbReference>
<dbReference type="SFLD" id="SFLDG00002">
    <property type="entry name" value="C1.7:_P-type_atpase_like"/>
    <property type="match status" value="1"/>
</dbReference>
<evidence type="ECO:0000256" key="6">
    <source>
        <dbReference type="ARBA" id="ARBA00022989"/>
    </source>
</evidence>
<dbReference type="Pfam" id="PF00702">
    <property type="entry name" value="Hydrolase"/>
    <property type="match status" value="1"/>
</dbReference>
<evidence type="ECO:0000259" key="11">
    <source>
        <dbReference type="Pfam" id="PF00122"/>
    </source>
</evidence>
<dbReference type="InterPro" id="IPR059000">
    <property type="entry name" value="ATPase_P-type_domA"/>
</dbReference>
<sequence length="709" mass="77144">MPKPRLTKTTEILHLSKTRLRLKVFTNLNELNKIEFLRNLENFSGIEKAKLNSKISTITLQLNEEFKLDKFISYFDKLDFDKFKASDEFLSACECFGSENPSKSQMYLASLALGLNLFSKKSKATKTLSYIACSPILLDGAKDLFEKGLTSRLLEAMAVGVSLARNDFIAANSTNTMLALGEYIEESTVHKSDDLIKELAKPNIEEAWIEVKEKGKVTEIKTLAKDIKVGDIVIVGAGDTIAIDGHIVDGEALVNQVSMTGEAVSVKKSRGDRVMSGTIVEEGRIRVWAEHVGADTATQKIKHYITATLNEKSKIGLKATKLADKLVPITFGLAGVSYAINKSMMNVASVLQADYSCALKLPTPVAFKSSISKAGKNGILIKGAKPLENLASADTFVFDKTGTLTYGNLEVVEVHSFNPKFSEDDLLNLTASAEEHYFHPVAEAIVEAAKERGFVHMHHDEVEFIVAHGVKTHVNKKQVIIGSRHFLEDDEKISFVGFEEKIKKSIKNGLALLYVAYGGELLGTIGMSDRVRENAKDTLVRLKKLGAKELIMLTGDVKEKADEIAKELGIDTVFSGMLPTGKAAILEKLKKDGRKIVFVGDGINDAPSLMQADVGISMHRGADIAKATADISLLVDDICAVGDVKELANKTMDLVERNFNITAAINSAILLGATAGFLSPTATAFLHNGTTIGLLTNSANGVNVFKKKR</sequence>
<keyword evidence="5" id="KW-1278">Translocase</keyword>
<dbReference type="InterPro" id="IPR036412">
    <property type="entry name" value="HAD-like_sf"/>
</dbReference>
<dbReference type="SFLD" id="SFLDF00027">
    <property type="entry name" value="p-type_atpase"/>
    <property type="match status" value="1"/>
</dbReference>
<comment type="subcellular location">
    <subcellularLocation>
        <location evidence="1">Cell envelope</location>
    </subcellularLocation>
    <subcellularLocation>
        <location evidence="10">Cell membrane</location>
    </subcellularLocation>
    <subcellularLocation>
        <location evidence="2">Membrane</location>
    </subcellularLocation>
</comment>
<evidence type="ECO:0000256" key="4">
    <source>
        <dbReference type="ARBA" id="ARBA00022692"/>
    </source>
</evidence>
<dbReference type="SUPFAM" id="SSF81653">
    <property type="entry name" value="Calcium ATPase, transduction domain A"/>
    <property type="match status" value="1"/>
</dbReference>
<dbReference type="Proteomes" id="UP000069632">
    <property type="component" value="Unassembled WGS sequence"/>
</dbReference>
<accession>A0A128ERF3</accession>
<dbReference type="GO" id="GO:0015086">
    <property type="term" value="F:cadmium ion transmembrane transporter activity"/>
    <property type="evidence" value="ECO:0007669"/>
    <property type="project" value="TreeGrafter"/>
</dbReference>
<keyword evidence="10" id="KW-0547">Nucleotide-binding</keyword>
<dbReference type="InterPro" id="IPR051014">
    <property type="entry name" value="Cation_Transport_ATPase_IB"/>
</dbReference>
<protein>
    <recommendedName>
        <fullName evidence="8">P-type Zn(2+) transporter</fullName>
        <ecNumber evidence="8">7.2.2.12</ecNumber>
    </recommendedName>
</protein>
<evidence type="ECO:0000256" key="10">
    <source>
        <dbReference type="RuleBase" id="RU362081"/>
    </source>
</evidence>
<dbReference type="InterPro" id="IPR008250">
    <property type="entry name" value="ATPase_P-typ_transduc_dom_A_sf"/>
</dbReference>
<dbReference type="InterPro" id="IPR023214">
    <property type="entry name" value="HAD_sf"/>
</dbReference>
<evidence type="ECO:0000256" key="2">
    <source>
        <dbReference type="ARBA" id="ARBA00004370"/>
    </source>
</evidence>
<dbReference type="InterPro" id="IPR023299">
    <property type="entry name" value="ATPase_P-typ_cyto_dom_N"/>
</dbReference>
<dbReference type="Gene3D" id="2.70.150.10">
    <property type="entry name" value="Calcium-transporting ATPase, cytoplasmic transduction domain A"/>
    <property type="match status" value="1"/>
</dbReference>
<dbReference type="PANTHER" id="PTHR48085:SF5">
    <property type="entry name" value="CADMIUM_ZINC-TRANSPORTING ATPASE HMA4-RELATED"/>
    <property type="match status" value="1"/>
</dbReference>
<dbReference type="GO" id="GO:0046872">
    <property type="term" value="F:metal ion binding"/>
    <property type="evidence" value="ECO:0007669"/>
    <property type="project" value="UniProtKB-KW"/>
</dbReference>
<evidence type="ECO:0000256" key="9">
    <source>
        <dbReference type="ARBA" id="ARBA00047308"/>
    </source>
</evidence>
<dbReference type="PRINTS" id="PR00119">
    <property type="entry name" value="CATATPASE"/>
</dbReference>
<evidence type="ECO:0000313" key="13">
    <source>
        <dbReference type="Proteomes" id="UP000069632"/>
    </source>
</evidence>
<proteinExistence type="inferred from homology"/>
<feature type="domain" description="P-type ATPase A" evidence="11">
    <location>
        <begin position="211"/>
        <end position="303"/>
    </location>
</feature>
<dbReference type="SUPFAM" id="SSF56784">
    <property type="entry name" value="HAD-like"/>
    <property type="match status" value="1"/>
</dbReference>
<dbReference type="PROSITE" id="PS00154">
    <property type="entry name" value="ATPASE_E1_E2"/>
    <property type="match status" value="1"/>
</dbReference>
<evidence type="ECO:0000313" key="12">
    <source>
        <dbReference type="EMBL" id="CZE47634.1"/>
    </source>
</evidence>
<dbReference type="PANTHER" id="PTHR48085">
    <property type="entry name" value="CADMIUM/ZINC-TRANSPORTING ATPASE HMA2-RELATED"/>
    <property type="match status" value="1"/>
</dbReference>
<dbReference type="GO" id="GO:0005524">
    <property type="term" value="F:ATP binding"/>
    <property type="evidence" value="ECO:0007669"/>
    <property type="project" value="UniProtKB-UniRule"/>
</dbReference>
<evidence type="ECO:0000256" key="5">
    <source>
        <dbReference type="ARBA" id="ARBA00022967"/>
    </source>
</evidence>
<dbReference type="InterPro" id="IPR027256">
    <property type="entry name" value="P-typ_ATPase_IB"/>
</dbReference>
<comment type="catalytic activity">
    <reaction evidence="9">
        <text>Zn(2+)(in) + ATP + H2O = Zn(2+)(out) + ADP + phosphate + H(+)</text>
        <dbReference type="Rhea" id="RHEA:20621"/>
        <dbReference type="ChEBI" id="CHEBI:15377"/>
        <dbReference type="ChEBI" id="CHEBI:15378"/>
        <dbReference type="ChEBI" id="CHEBI:29105"/>
        <dbReference type="ChEBI" id="CHEBI:30616"/>
        <dbReference type="ChEBI" id="CHEBI:43474"/>
        <dbReference type="ChEBI" id="CHEBI:456216"/>
        <dbReference type="EC" id="7.2.2.12"/>
    </reaction>
</comment>
<keyword evidence="12" id="KW-0378">Hydrolase</keyword>
<dbReference type="NCBIfam" id="TIGR01525">
    <property type="entry name" value="ATPase-IB_hvy"/>
    <property type="match status" value="1"/>
</dbReference>
<name>A0A128ERF3_9BACT</name>
<evidence type="ECO:0000256" key="8">
    <source>
        <dbReference type="ARBA" id="ARBA00039097"/>
    </source>
</evidence>
<comment type="similarity">
    <text evidence="3 10">Belongs to the cation transport ATPase (P-type) (TC 3.A.3) family. Type IB subfamily.</text>
</comment>
<reference evidence="12 13" key="1">
    <citation type="submission" date="2016-02" db="EMBL/GenBank/DDBJ databases">
        <authorList>
            <consortium name="Pathogen Informatics"/>
        </authorList>
    </citation>
    <scope>NUCLEOTIDE SEQUENCE [LARGE SCALE GENOMIC DNA]</scope>
    <source>
        <strain evidence="12 13">RC20</strain>
    </source>
</reference>
<dbReference type="Gene3D" id="3.40.1110.10">
    <property type="entry name" value="Calcium-transporting ATPase, cytoplasmic domain N"/>
    <property type="match status" value="1"/>
</dbReference>
<keyword evidence="13" id="KW-1185">Reference proteome</keyword>
<dbReference type="EC" id="7.2.2.12" evidence="8"/>
<dbReference type="InterPro" id="IPR018303">
    <property type="entry name" value="ATPase_P-typ_P_site"/>
</dbReference>
<dbReference type="RefSeq" id="WP_075494712.1">
    <property type="nucleotide sequence ID" value="NZ_CP053844.1"/>
</dbReference>
<dbReference type="GO" id="GO:0030313">
    <property type="term" value="C:cell envelope"/>
    <property type="evidence" value="ECO:0007669"/>
    <property type="project" value="UniProtKB-SubCell"/>
</dbReference>
<dbReference type="SFLD" id="SFLDS00003">
    <property type="entry name" value="Haloacid_Dehalogenase"/>
    <property type="match status" value="1"/>
</dbReference>
<keyword evidence="6" id="KW-1133">Transmembrane helix</keyword>
<evidence type="ECO:0000256" key="3">
    <source>
        <dbReference type="ARBA" id="ARBA00006024"/>
    </source>
</evidence>
<evidence type="ECO:0000256" key="7">
    <source>
        <dbReference type="ARBA" id="ARBA00023136"/>
    </source>
</evidence>
<keyword evidence="7" id="KW-0472">Membrane</keyword>
<dbReference type="OrthoDB" id="2490525at2"/>
<organism evidence="12 13">
    <name type="scientific">Campylobacter geochelonis</name>
    <dbReference type="NCBI Taxonomy" id="1780362"/>
    <lineage>
        <taxon>Bacteria</taxon>
        <taxon>Pseudomonadati</taxon>
        <taxon>Campylobacterota</taxon>
        <taxon>Epsilonproteobacteria</taxon>
        <taxon>Campylobacterales</taxon>
        <taxon>Campylobacteraceae</taxon>
        <taxon>Campylobacter</taxon>
    </lineage>
</organism>
<dbReference type="NCBIfam" id="TIGR01494">
    <property type="entry name" value="ATPase_P-type"/>
    <property type="match status" value="1"/>
</dbReference>
<dbReference type="InterPro" id="IPR001757">
    <property type="entry name" value="P_typ_ATPase"/>
</dbReference>
<gene>
    <name evidence="12" type="primary">copA_2</name>
    <name evidence="12" type="ORF">ERS672216_00993</name>
</gene>
<evidence type="ECO:0000256" key="1">
    <source>
        <dbReference type="ARBA" id="ARBA00004196"/>
    </source>
</evidence>
<dbReference type="AlphaFoldDB" id="A0A128ERF3"/>
<dbReference type="Pfam" id="PF00122">
    <property type="entry name" value="E1-E2_ATPase"/>
    <property type="match status" value="1"/>
</dbReference>
<dbReference type="EMBL" id="FIZP01000003">
    <property type="protein sequence ID" value="CZE47634.1"/>
    <property type="molecule type" value="Genomic_DNA"/>
</dbReference>
<dbReference type="PROSITE" id="PS01229">
    <property type="entry name" value="COF_2"/>
    <property type="match status" value="1"/>
</dbReference>
<keyword evidence="10" id="KW-0067">ATP-binding</keyword>
<dbReference type="GO" id="GO:0016463">
    <property type="term" value="F:P-type zinc transporter activity"/>
    <property type="evidence" value="ECO:0007669"/>
    <property type="project" value="UniProtKB-EC"/>
</dbReference>
<dbReference type="InterPro" id="IPR044492">
    <property type="entry name" value="P_typ_ATPase_HD_dom"/>
</dbReference>